<proteinExistence type="predicted"/>
<evidence type="ECO:0000313" key="3">
    <source>
        <dbReference type="Proteomes" id="UP001597216"/>
    </source>
</evidence>
<reference evidence="3" key="1">
    <citation type="journal article" date="2019" name="Int. J. Syst. Evol. Microbiol.">
        <title>The Global Catalogue of Microorganisms (GCM) 10K type strain sequencing project: providing services to taxonomists for standard genome sequencing and annotation.</title>
        <authorList>
            <consortium name="The Broad Institute Genomics Platform"/>
            <consortium name="The Broad Institute Genome Sequencing Center for Infectious Disease"/>
            <person name="Wu L."/>
            <person name="Ma J."/>
        </authorList>
    </citation>
    <scope>NUCLEOTIDE SEQUENCE [LARGE SCALE GENOMIC DNA]</scope>
    <source>
        <strain evidence="3">CCUG 55074</strain>
    </source>
</reference>
<dbReference type="Proteomes" id="UP001597216">
    <property type="component" value="Unassembled WGS sequence"/>
</dbReference>
<organism evidence="2 3">
    <name type="scientific">Phenylobacterium conjunctum</name>
    <dbReference type="NCBI Taxonomy" id="1298959"/>
    <lineage>
        <taxon>Bacteria</taxon>
        <taxon>Pseudomonadati</taxon>
        <taxon>Pseudomonadota</taxon>
        <taxon>Alphaproteobacteria</taxon>
        <taxon>Caulobacterales</taxon>
        <taxon>Caulobacteraceae</taxon>
        <taxon>Phenylobacterium</taxon>
    </lineage>
</organism>
<dbReference type="Pfam" id="PF07120">
    <property type="entry name" value="DUF1376"/>
    <property type="match status" value="1"/>
</dbReference>
<comment type="caution">
    <text evidence="2">The sequence shown here is derived from an EMBL/GenBank/DDBJ whole genome shotgun (WGS) entry which is preliminary data.</text>
</comment>
<protein>
    <submittedName>
        <fullName evidence="2">YdaU family protein</fullName>
    </submittedName>
</protein>
<dbReference type="InterPro" id="IPR010781">
    <property type="entry name" value="DUF1376"/>
</dbReference>
<feature type="region of interest" description="Disordered" evidence="1">
    <location>
        <begin position="99"/>
        <end position="154"/>
    </location>
</feature>
<gene>
    <name evidence="2" type="ORF">ACFQ27_04005</name>
</gene>
<evidence type="ECO:0000313" key="2">
    <source>
        <dbReference type="EMBL" id="MFD1189733.1"/>
    </source>
</evidence>
<evidence type="ECO:0000256" key="1">
    <source>
        <dbReference type="SAM" id="MobiDB-lite"/>
    </source>
</evidence>
<dbReference type="RefSeq" id="WP_377352660.1">
    <property type="nucleotide sequence ID" value="NZ_JBHTLQ010000006.1"/>
</dbReference>
<accession>A0ABW3SXS8</accession>
<dbReference type="EMBL" id="JBHTLQ010000006">
    <property type="protein sequence ID" value="MFD1189733.1"/>
    <property type="molecule type" value="Genomic_DNA"/>
</dbReference>
<sequence>MSTHPYIPLYVDDYDAHTAHLTPAEDGVYLRLLRLCWRTPGCSLPNDDAWIARKIRLSPEDYEAIARPVLAEFFKLSRGRLIQRRLKDEYDDISRKKSARAKAGKSGGDAKALKAKENASSNARLLPSDTRAFPNPEPEPEDITPQPPSGGVSHDEFLAIWSAYPEAGRATCPMATARQEVDEAAAEGHTAAAMLTGAKRMAAHVQAGGRAKRFDRWARDRLFENTTPRRPAIAEAWDGPPDLWDDVSKAKGPGWAASYLGPCLWRDNVLVTTSSTVRRAIEGEVRHILEAHGARIEMQGVSA</sequence>
<keyword evidence="3" id="KW-1185">Reference proteome</keyword>
<name>A0ABW3SXS8_9CAUL</name>